<reference evidence="2 3" key="1">
    <citation type="submission" date="2018-05" db="EMBL/GenBank/DDBJ databases">
        <title>Kurthia sibirica genome sequence.</title>
        <authorList>
            <person name="Maclea K.S."/>
            <person name="Goen A.E."/>
        </authorList>
    </citation>
    <scope>NUCLEOTIDE SEQUENCE [LARGE SCALE GENOMIC DNA]</scope>
    <source>
        <strain evidence="2 3">ATCC 49154</strain>
    </source>
</reference>
<dbReference type="Proteomes" id="UP000245938">
    <property type="component" value="Unassembled WGS sequence"/>
</dbReference>
<keyword evidence="3" id="KW-1185">Reference proteome</keyword>
<evidence type="ECO:0000313" key="2">
    <source>
        <dbReference type="EMBL" id="PWI24779.1"/>
    </source>
</evidence>
<dbReference type="OrthoDB" id="2449468at2"/>
<protein>
    <recommendedName>
        <fullName evidence="4">SbsC C-terminal domain-containing protein</fullName>
    </recommendedName>
</protein>
<gene>
    <name evidence="2" type="ORF">DEX24_11675</name>
</gene>
<comment type="caution">
    <text evidence="2">The sequence shown here is derived from an EMBL/GenBank/DDBJ whole genome shotgun (WGS) entry which is preliminary data.</text>
</comment>
<name>A0A2U3AJR6_9BACL</name>
<evidence type="ECO:0000313" key="3">
    <source>
        <dbReference type="Proteomes" id="UP000245938"/>
    </source>
</evidence>
<organism evidence="2 3">
    <name type="scientific">Kurthia sibirica</name>
    <dbReference type="NCBI Taxonomy" id="202750"/>
    <lineage>
        <taxon>Bacteria</taxon>
        <taxon>Bacillati</taxon>
        <taxon>Bacillota</taxon>
        <taxon>Bacilli</taxon>
        <taxon>Bacillales</taxon>
        <taxon>Caryophanaceae</taxon>
        <taxon>Kurthia</taxon>
    </lineage>
</organism>
<dbReference type="RefSeq" id="WP_109306610.1">
    <property type="nucleotide sequence ID" value="NZ_BJUF01000041.1"/>
</dbReference>
<evidence type="ECO:0000256" key="1">
    <source>
        <dbReference type="SAM" id="SignalP"/>
    </source>
</evidence>
<feature type="chain" id="PRO_5015713398" description="SbsC C-terminal domain-containing protein" evidence="1">
    <location>
        <begin position="24"/>
        <end position="317"/>
    </location>
</feature>
<sequence>MRKYIFFTLLACLLLFFCKPVSAHLTGAFAEFLAVVYDESTTADLKRQLEDTKAEIAVITPKVESLEQQFTQQQSLAIDQLIAYNDIGLDTWYLLLADNEDMVDLLGDQWIMTKAINHYLASLNDLYLLYEEVKLEQTTLQGQEELLKMIDKSIKRRASYMAENEGLDIEKIANYLDIDWFSEVEEPLIQAMTADKNRVKKELMSLFVKKGDALFLQEATLNKESKAHYFLRADHIYIEFEIKDEHVILIGQILQNRTGTKAKLTFEAGYYNGFFLPTANLMELPTIEFDYATLKKFPKIQSPYLTQQNGFIHLNSK</sequence>
<dbReference type="EMBL" id="QFVR01000016">
    <property type="protein sequence ID" value="PWI24779.1"/>
    <property type="molecule type" value="Genomic_DNA"/>
</dbReference>
<proteinExistence type="predicted"/>
<keyword evidence="1" id="KW-0732">Signal</keyword>
<accession>A0A2U3AJR6</accession>
<dbReference type="AlphaFoldDB" id="A0A2U3AJR6"/>
<evidence type="ECO:0008006" key="4">
    <source>
        <dbReference type="Google" id="ProtNLM"/>
    </source>
</evidence>
<feature type="signal peptide" evidence="1">
    <location>
        <begin position="1"/>
        <end position="23"/>
    </location>
</feature>